<dbReference type="EMBL" id="MT142961">
    <property type="protein sequence ID" value="QJA91091.1"/>
    <property type="molecule type" value="Genomic_DNA"/>
</dbReference>
<evidence type="ECO:0000313" key="3">
    <source>
        <dbReference type="EMBL" id="QJA91091.1"/>
    </source>
</evidence>
<organism evidence="1">
    <name type="scientific">viral metagenome</name>
    <dbReference type="NCBI Taxonomy" id="1070528"/>
    <lineage>
        <taxon>unclassified sequences</taxon>
        <taxon>metagenomes</taxon>
        <taxon>organismal metagenomes</taxon>
    </lineage>
</organism>
<dbReference type="EMBL" id="MT141790">
    <property type="protein sequence ID" value="QJA70406.1"/>
    <property type="molecule type" value="Genomic_DNA"/>
</dbReference>
<accession>A0A6H1ZWZ3</accession>
<sequence length="71" mass="8222">MATINDLNISITSLSHEAQQLLIKQLRESRRIPKKKRVVVGRKATSKKSKDLILSLTKEQKEQLLKLLERK</sequence>
<name>A0A6H1ZWZ3_9ZZZZ</name>
<proteinExistence type="predicted"/>
<dbReference type="EMBL" id="MT144311">
    <property type="protein sequence ID" value="QJA52084.1"/>
    <property type="molecule type" value="Genomic_DNA"/>
</dbReference>
<evidence type="ECO:0000313" key="1">
    <source>
        <dbReference type="EMBL" id="QJA52084.1"/>
    </source>
</evidence>
<evidence type="ECO:0000313" key="2">
    <source>
        <dbReference type="EMBL" id="QJA70406.1"/>
    </source>
</evidence>
<gene>
    <name evidence="2" type="ORF">MM415A03750_0005</name>
    <name evidence="3" type="ORF">MM415B03474_0005</name>
    <name evidence="1" type="ORF">TM448A02473_0009</name>
</gene>
<dbReference type="AlphaFoldDB" id="A0A6H1ZWZ3"/>
<reference evidence="1" key="1">
    <citation type="submission" date="2020-03" db="EMBL/GenBank/DDBJ databases">
        <title>The deep terrestrial virosphere.</title>
        <authorList>
            <person name="Holmfeldt K."/>
            <person name="Nilsson E."/>
            <person name="Simone D."/>
            <person name="Lopez-Fernandez M."/>
            <person name="Wu X."/>
            <person name="de Brujin I."/>
            <person name="Lundin D."/>
            <person name="Andersson A."/>
            <person name="Bertilsson S."/>
            <person name="Dopson M."/>
        </authorList>
    </citation>
    <scope>NUCLEOTIDE SEQUENCE</scope>
    <source>
        <strain evidence="2">MM415A03750</strain>
        <strain evidence="3">MM415B03474</strain>
        <strain evidence="1">TM448A02473</strain>
    </source>
</reference>
<protein>
    <submittedName>
        <fullName evidence="1">Uncharacterized protein</fullName>
    </submittedName>
</protein>